<gene>
    <name evidence="2" type="ORF">HNQ61_002218</name>
</gene>
<evidence type="ECO:0000256" key="1">
    <source>
        <dbReference type="SAM" id="Phobius"/>
    </source>
</evidence>
<feature type="transmembrane region" description="Helical" evidence="1">
    <location>
        <begin position="51"/>
        <end position="77"/>
    </location>
</feature>
<dbReference type="RefSeq" id="WP_170034428.1">
    <property type="nucleotide sequence ID" value="NZ_JACHOW010000005.1"/>
</dbReference>
<keyword evidence="3" id="KW-1185">Reference proteome</keyword>
<protein>
    <submittedName>
        <fullName evidence="2">Uncharacterized membrane-anchored protein YjiN (DUF445 family)</fullName>
    </submittedName>
</protein>
<comment type="caution">
    <text evidence="2">The sequence shown here is derived from an EMBL/GenBank/DDBJ whole genome shotgun (WGS) entry which is preliminary data.</text>
</comment>
<keyword evidence="1" id="KW-1133">Transmembrane helix</keyword>
<dbReference type="Pfam" id="PF04286">
    <property type="entry name" value="DUF445"/>
    <property type="match status" value="1"/>
</dbReference>
<dbReference type="InterPro" id="IPR007383">
    <property type="entry name" value="DUF445"/>
</dbReference>
<dbReference type="PANTHER" id="PTHR38442">
    <property type="entry name" value="INNER MEMBRANE PROTEIN-RELATED"/>
    <property type="match status" value="1"/>
</dbReference>
<dbReference type="PANTHER" id="PTHR38442:SF1">
    <property type="entry name" value="INNER MEMBRANE PROTEIN"/>
    <property type="match status" value="1"/>
</dbReference>
<dbReference type="AlphaFoldDB" id="A0A841GXX5"/>
<keyword evidence="1" id="KW-0812">Transmembrane</keyword>
<accession>A0A841GXX5</accession>
<evidence type="ECO:0000313" key="3">
    <source>
        <dbReference type="Proteomes" id="UP000582837"/>
    </source>
</evidence>
<dbReference type="GO" id="GO:0005886">
    <property type="term" value="C:plasma membrane"/>
    <property type="evidence" value="ECO:0007669"/>
    <property type="project" value="TreeGrafter"/>
</dbReference>
<reference evidence="2 3" key="1">
    <citation type="submission" date="2020-08" db="EMBL/GenBank/DDBJ databases">
        <title>Genomic Encyclopedia of Type Strains, Phase IV (KMG-IV): sequencing the most valuable type-strain genomes for metagenomic binning, comparative biology and taxonomic classification.</title>
        <authorList>
            <person name="Goeker M."/>
        </authorList>
    </citation>
    <scope>NUCLEOTIDE SEQUENCE [LARGE SCALE GENOMIC DNA]</scope>
    <source>
        <strain evidence="2 3">DSM 29007</strain>
    </source>
</reference>
<dbReference type="EMBL" id="JACHIA010000005">
    <property type="protein sequence ID" value="MBB6070597.1"/>
    <property type="molecule type" value="Genomic_DNA"/>
</dbReference>
<name>A0A841GXX5_9BACT</name>
<keyword evidence="1" id="KW-0472">Membrane</keyword>
<dbReference type="Proteomes" id="UP000582837">
    <property type="component" value="Unassembled WGS sequence"/>
</dbReference>
<organism evidence="2 3">
    <name type="scientific">Longimicrobium terrae</name>
    <dbReference type="NCBI Taxonomy" id="1639882"/>
    <lineage>
        <taxon>Bacteria</taxon>
        <taxon>Pseudomonadati</taxon>
        <taxon>Gemmatimonadota</taxon>
        <taxon>Longimicrobiia</taxon>
        <taxon>Longimicrobiales</taxon>
        <taxon>Longimicrobiaceae</taxon>
        <taxon>Longimicrobium</taxon>
    </lineage>
</organism>
<sequence>MDNGRLSLPPLPDEELKRQQLDHMKRLATGLLAVATLIFIVARIYESRYPWLGYIRATAEAAMVGAVADWFAVTALFRHPMGIPIPHTAIIPTRKERIGRSLGGFVQNNFLAAPVITAKLRSANIAGKLAQWLADPAHGDTVGRHASAAVTGVVQVLRDEEVQEIITESLNSRVRKTQVAPLMGNVLSLVTAENRHQELLDSAIRLFDRLFEENRDALRDRIAKETPWWMPSAVDDQIYRKIANGIENTLVQVAADPDHPLRHRFNDAVNEFVERLKSSPQMIARGEELKEEILQHPAVRGYSASLWADMKASVLRHGANPESEFRRRVGNAATRLGSSLAEDQELLDKVNGWAEQALLYVVEQYRGEVADLIETTVAAWDPEDTTRKIELQIGRDLQYIRINGTLVGGLVGLFIYTVSQFFGG</sequence>
<proteinExistence type="predicted"/>
<evidence type="ECO:0000313" key="2">
    <source>
        <dbReference type="EMBL" id="MBB6070597.1"/>
    </source>
</evidence>
<feature type="transmembrane region" description="Helical" evidence="1">
    <location>
        <begin position="27"/>
        <end position="45"/>
    </location>
</feature>